<dbReference type="InterPro" id="IPR010998">
    <property type="entry name" value="Integrase_recombinase_N"/>
</dbReference>
<dbReference type="PANTHER" id="PTHR30349:SF41">
    <property type="entry name" value="INTEGRASE_RECOMBINASE PROTEIN MJ0367-RELATED"/>
    <property type="match status" value="1"/>
</dbReference>
<protein>
    <recommendedName>
        <fullName evidence="6">Core-binding (CB) domain-containing protein</fullName>
    </recommendedName>
</protein>
<reference evidence="8" key="1">
    <citation type="submission" date="2016-10" db="EMBL/GenBank/DDBJ databases">
        <authorList>
            <person name="Varghese N."/>
            <person name="Submissions S."/>
        </authorList>
    </citation>
    <scope>NUCLEOTIDE SEQUENCE [LARGE SCALE GENOMIC DNA]</scope>
    <source>
        <strain evidence="8">CGMCC 1.10118</strain>
    </source>
</reference>
<evidence type="ECO:0000256" key="1">
    <source>
        <dbReference type="ARBA" id="ARBA00022908"/>
    </source>
</evidence>
<dbReference type="GO" id="GO:0015074">
    <property type="term" value="P:DNA integration"/>
    <property type="evidence" value="ECO:0007669"/>
    <property type="project" value="UniProtKB-KW"/>
</dbReference>
<feature type="domain" description="Core-binding (CB)" evidence="6">
    <location>
        <begin position="28"/>
        <end position="124"/>
    </location>
</feature>
<dbReference type="OrthoDB" id="194919at2157"/>
<evidence type="ECO:0000256" key="5">
    <source>
        <dbReference type="SAM" id="MobiDB-lite"/>
    </source>
</evidence>
<keyword evidence="1" id="KW-0229">DNA integration</keyword>
<keyword evidence="3" id="KW-0233">DNA recombination</keyword>
<name>A0A1H3JZY9_9EURY</name>
<dbReference type="AlphaFoldDB" id="A0A1H3JZY9"/>
<dbReference type="InterPro" id="IPR044068">
    <property type="entry name" value="CB"/>
</dbReference>
<sequence>MEVAAVGSVNGMDDTQDGVTPREDADRTTFEAAIQQFVQSKGKVGDSGRYATDSKRLLERFEEFAADRGVEDVESISTRLLEGYAQHLDRRVQTREQQGKPHGISGATAHQYFARVRAWLEYLVKRDLLSENPAKSHHVEDELPDESLGTTDDGQQFWSPATRKQIVRWTDWYFDAALDDKQGWVTPADAARERALIATVAYSGARGAELFRDLDNDRRNGLRWRDVDLDAGTLSVLGKSQDIEEAPLLDAGRTRLADHYRRQNPRDEDWPVWVTRHPPSLYAGARILDGVDEDDDRLAPDTVLDVYREHGGTPPALSIGGARRILREHSDASGLVGSDGEHLKLHGARRGLGDELYTHDAEAAQEALRHQSIETTHKSYRDRDGERVRERAQEILNGE</sequence>
<dbReference type="PANTHER" id="PTHR30349">
    <property type="entry name" value="PHAGE INTEGRASE-RELATED"/>
    <property type="match status" value="1"/>
</dbReference>
<keyword evidence="8" id="KW-1185">Reference proteome</keyword>
<dbReference type="GO" id="GO:0006310">
    <property type="term" value="P:DNA recombination"/>
    <property type="evidence" value="ECO:0007669"/>
    <property type="project" value="UniProtKB-KW"/>
</dbReference>
<evidence type="ECO:0000313" key="7">
    <source>
        <dbReference type="EMBL" id="SDY44834.1"/>
    </source>
</evidence>
<dbReference type="Proteomes" id="UP000199170">
    <property type="component" value="Unassembled WGS sequence"/>
</dbReference>
<proteinExistence type="predicted"/>
<gene>
    <name evidence="7" type="ORF">SAMN04487946_11625</name>
</gene>
<accession>A0A1H3JZY9</accession>
<dbReference type="Gene3D" id="1.10.150.130">
    <property type="match status" value="1"/>
</dbReference>
<dbReference type="InterPro" id="IPR050090">
    <property type="entry name" value="Tyrosine_recombinase_XerCD"/>
</dbReference>
<dbReference type="InterPro" id="IPR025269">
    <property type="entry name" value="SAM-like_dom"/>
</dbReference>
<organism evidence="7 8">
    <name type="scientific">Halobellus clavatus</name>
    <dbReference type="NCBI Taxonomy" id="660517"/>
    <lineage>
        <taxon>Archaea</taxon>
        <taxon>Methanobacteriati</taxon>
        <taxon>Methanobacteriota</taxon>
        <taxon>Stenosarchaea group</taxon>
        <taxon>Halobacteria</taxon>
        <taxon>Halobacteriales</taxon>
        <taxon>Haloferacaceae</taxon>
        <taxon>Halobellus</taxon>
    </lineage>
</organism>
<evidence type="ECO:0000313" key="8">
    <source>
        <dbReference type="Proteomes" id="UP000199170"/>
    </source>
</evidence>
<dbReference type="RefSeq" id="WP_089769322.1">
    <property type="nucleotide sequence ID" value="NZ_FNPB01000016.1"/>
</dbReference>
<evidence type="ECO:0000256" key="2">
    <source>
        <dbReference type="ARBA" id="ARBA00023125"/>
    </source>
</evidence>
<dbReference type="GO" id="GO:0003677">
    <property type="term" value="F:DNA binding"/>
    <property type="evidence" value="ECO:0007669"/>
    <property type="project" value="UniProtKB-UniRule"/>
</dbReference>
<feature type="region of interest" description="Disordered" evidence="5">
    <location>
        <begin position="1"/>
        <end position="24"/>
    </location>
</feature>
<feature type="region of interest" description="Disordered" evidence="5">
    <location>
        <begin position="134"/>
        <end position="155"/>
    </location>
</feature>
<dbReference type="InterPro" id="IPR013762">
    <property type="entry name" value="Integrase-like_cat_sf"/>
</dbReference>
<dbReference type="InterPro" id="IPR011010">
    <property type="entry name" value="DNA_brk_join_enz"/>
</dbReference>
<evidence type="ECO:0000259" key="6">
    <source>
        <dbReference type="PROSITE" id="PS51900"/>
    </source>
</evidence>
<dbReference type="SUPFAM" id="SSF56349">
    <property type="entry name" value="DNA breaking-rejoining enzymes"/>
    <property type="match status" value="1"/>
</dbReference>
<keyword evidence="2 4" id="KW-0238">DNA-binding</keyword>
<dbReference type="Gene3D" id="1.10.443.10">
    <property type="entry name" value="Intergrase catalytic core"/>
    <property type="match status" value="1"/>
</dbReference>
<evidence type="ECO:0000256" key="3">
    <source>
        <dbReference type="ARBA" id="ARBA00023172"/>
    </source>
</evidence>
<evidence type="ECO:0000256" key="4">
    <source>
        <dbReference type="PROSITE-ProRule" id="PRU01248"/>
    </source>
</evidence>
<dbReference type="EMBL" id="FNPB01000016">
    <property type="protein sequence ID" value="SDY44834.1"/>
    <property type="molecule type" value="Genomic_DNA"/>
</dbReference>
<dbReference type="PROSITE" id="PS51900">
    <property type="entry name" value="CB"/>
    <property type="match status" value="1"/>
</dbReference>
<dbReference type="Pfam" id="PF13102">
    <property type="entry name" value="Phage_int_SAM_5"/>
    <property type="match status" value="1"/>
</dbReference>